<dbReference type="EMBL" id="VWOJ01000002">
    <property type="protein sequence ID" value="KAA5803782.1"/>
    <property type="molecule type" value="Genomic_DNA"/>
</dbReference>
<keyword evidence="3" id="KW-0547">Nucleotide-binding</keyword>
<dbReference type="GO" id="GO:0005829">
    <property type="term" value="C:cytosol"/>
    <property type="evidence" value="ECO:0007669"/>
    <property type="project" value="TreeGrafter"/>
</dbReference>
<dbReference type="Pfam" id="PF04250">
    <property type="entry name" value="DUF429"/>
    <property type="match status" value="1"/>
</dbReference>
<name>A0A5M6ZGA3_9PROT</name>
<dbReference type="Pfam" id="PF08543">
    <property type="entry name" value="Phos_pyr_kin"/>
    <property type="match status" value="1"/>
</dbReference>
<dbReference type="GO" id="GO:0005524">
    <property type="term" value="F:ATP binding"/>
    <property type="evidence" value="ECO:0007669"/>
    <property type="project" value="UniProtKB-KW"/>
</dbReference>
<dbReference type="GO" id="GO:0008478">
    <property type="term" value="F:pyridoxal kinase activity"/>
    <property type="evidence" value="ECO:0007669"/>
    <property type="project" value="UniProtKB-EC"/>
</dbReference>
<dbReference type="AlphaFoldDB" id="A0A5M6ZGA3"/>
<keyword evidence="4" id="KW-0418">Kinase</keyword>
<dbReference type="PANTHER" id="PTHR10534:SF15">
    <property type="entry name" value="PYRIDOXINE_PYRIDOXAL_PYRIDOXAMINE KINASE"/>
    <property type="match status" value="1"/>
</dbReference>
<dbReference type="Proteomes" id="UP000325122">
    <property type="component" value="Unassembled WGS sequence"/>
</dbReference>
<dbReference type="EC" id="2.7.1.35" evidence="1"/>
<organism evidence="7 8">
    <name type="scientific">Alkalicaulis satelles</name>
    <dbReference type="NCBI Taxonomy" id="2609175"/>
    <lineage>
        <taxon>Bacteria</taxon>
        <taxon>Pseudomonadati</taxon>
        <taxon>Pseudomonadota</taxon>
        <taxon>Alphaproteobacteria</taxon>
        <taxon>Maricaulales</taxon>
        <taxon>Maricaulaceae</taxon>
        <taxon>Alkalicaulis</taxon>
    </lineage>
</organism>
<evidence type="ECO:0000256" key="1">
    <source>
        <dbReference type="ARBA" id="ARBA00012104"/>
    </source>
</evidence>
<comment type="caution">
    <text evidence="7">The sequence shown here is derived from an EMBL/GenBank/DDBJ whole genome shotgun (WGS) entry which is preliminary data.</text>
</comment>
<sequence>MLGLGRNGVFEIQDQRVRAEILRLCNRARLVAGHIKRRAQPRGWGERLASHPCQDYKRAMSRASLPPHPSSPSGPAGPVIVISSQLAGSPVGGSLSVRVLHGAGIETCLAPTVSFGRHPGLGAPGGAVMDDAAFASLLDALKATGAPQRARAILTGYIASPGQARAAADFIRAARAVNPGVLVMADPILGDGAPDGRDAGLYLRRDAARALAEEIVPLADIITPNLYELSWLAGRAITSREGAEAAARALAPAALVTSAPARDGAIGMLAIEPGDCVHLETPDAAPGGRAPNGTGDLFAASALAAQLAGASWTDAARAAAGRVSHVLAHTPAGDRALAISRETLEAPAVFRPMPFTHARTGRAARPAYALGLDGAPGGWAGVFYDLNALEPPRTALFARFQDALDTGAQLIAVDMPIGLPDQPLPDGRAGRACEQAARERLGVRRNSIFPTPLRAAFAGASRAEADALSRAAGGKGVAAQSFALFSKIREIDALMTAQLEGCVHETHPETLIAVLTGAPAVHGKTTPEGRAERLALLEAHGLPRTLFEPHPFNTRQARPDDLVDAGLCLLTALRIAAAQAICLPDDPPRDGRGLRMAIWV</sequence>
<dbReference type="InterPro" id="IPR013749">
    <property type="entry name" value="PM/HMP-P_kinase-1"/>
</dbReference>
<dbReference type="PANTHER" id="PTHR10534">
    <property type="entry name" value="PYRIDOXAL KINASE"/>
    <property type="match status" value="1"/>
</dbReference>
<dbReference type="InterPro" id="IPR007362">
    <property type="entry name" value="DUF429"/>
</dbReference>
<dbReference type="GO" id="GO:0008902">
    <property type="term" value="F:hydroxymethylpyrimidine kinase activity"/>
    <property type="evidence" value="ECO:0007669"/>
    <property type="project" value="TreeGrafter"/>
</dbReference>
<dbReference type="InterPro" id="IPR004625">
    <property type="entry name" value="PyrdxlKinase"/>
</dbReference>
<dbReference type="InterPro" id="IPR029056">
    <property type="entry name" value="Ribokinase-like"/>
</dbReference>
<reference evidence="7 8" key="1">
    <citation type="submission" date="2019-09" db="EMBL/GenBank/DDBJ databases">
        <authorList>
            <person name="Kevbrin V."/>
            <person name="Grouzdev D.S."/>
        </authorList>
    </citation>
    <scope>NUCLEOTIDE SEQUENCE [LARGE SCALE GENOMIC DNA]</scope>
    <source>
        <strain evidence="7 8">G-192</strain>
    </source>
</reference>
<dbReference type="SUPFAM" id="SSF53613">
    <property type="entry name" value="Ribokinase-like"/>
    <property type="match status" value="1"/>
</dbReference>
<keyword evidence="5" id="KW-0067">ATP-binding</keyword>
<evidence type="ECO:0000256" key="3">
    <source>
        <dbReference type="ARBA" id="ARBA00022741"/>
    </source>
</evidence>
<keyword evidence="2" id="KW-0808">Transferase</keyword>
<evidence type="ECO:0000313" key="7">
    <source>
        <dbReference type="EMBL" id="KAA5803782.1"/>
    </source>
</evidence>
<feature type="domain" description="Pyridoxamine kinase/Phosphomethylpyrimidine kinase" evidence="6">
    <location>
        <begin position="151"/>
        <end position="329"/>
    </location>
</feature>
<dbReference type="GO" id="GO:0009443">
    <property type="term" value="P:pyridoxal 5'-phosphate salvage"/>
    <property type="evidence" value="ECO:0007669"/>
    <property type="project" value="InterPro"/>
</dbReference>
<evidence type="ECO:0000259" key="6">
    <source>
        <dbReference type="Pfam" id="PF08543"/>
    </source>
</evidence>
<evidence type="ECO:0000313" key="8">
    <source>
        <dbReference type="Proteomes" id="UP000325122"/>
    </source>
</evidence>
<keyword evidence="8" id="KW-1185">Reference proteome</keyword>
<gene>
    <name evidence="7" type="ORF">F1654_08260</name>
</gene>
<evidence type="ECO:0000256" key="4">
    <source>
        <dbReference type="ARBA" id="ARBA00022777"/>
    </source>
</evidence>
<proteinExistence type="predicted"/>
<accession>A0A5M6ZGA3</accession>
<evidence type="ECO:0000256" key="2">
    <source>
        <dbReference type="ARBA" id="ARBA00022679"/>
    </source>
</evidence>
<dbReference type="Gene3D" id="3.40.1190.20">
    <property type="match status" value="1"/>
</dbReference>
<evidence type="ECO:0000256" key="5">
    <source>
        <dbReference type="ARBA" id="ARBA00022840"/>
    </source>
</evidence>
<protein>
    <recommendedName>
        <fullName evidence="1">pyridoxal kinase</fullName>
        <ecNumber evidence="1">2.7.1.35</ecNumber>
    </recommendedName>
</protein>